<feature type="transmembrane region" description="Helical" evidence="1">
    <location>
        <begin position="60"/>
        <end position="82"/>
    </location>
</feature>
<dbReference type="Pfam" id="PF14329">
    <property type="entry name" value="DUF4386"/>
    <property type="match status" value="1"/>
</dbReference>
<evidence type="ECO:0000313" key="3">
    <source>
        <dbReference type="Proteomes" id="UP000199427"/>
    </source>
</evidence>
<feature type="transmembrane region" description="Helical" evidence="1">
    <location>
        <begin position="203"/>
        <end position="220"/>
    </location>
</feature>
<dbReference type="STRING" id="571933.SAMN05216362_11157"/>
<dbReference type="OrthoDB" id="7060422at2"/>
<keyword evidence="1" id="KW-0812">Transmembrane</keyword>
<dbReference type="InterPro" id="IPR025495">
    <property type="entry name" value="DUF4386"/>
</dbReference>
<keyword evidence="1" id="KW-0472">Membrane</keyword>
<sequence>MLLEQASQQKAAKVAGISLLIMAILGPFAYLFVFQSLVVYDNAAETALNIMDSQGLFRAAIVSLVIVVILDVIVAWSLYIVFEPFHRNLSLLAASFRIVYAAMFGVAVFQNYNALKILSDAEYLVGWELTERYNQAMLYINAFNNGWNISLIIFGIHLLILGYLVFKSLYFPKFLGGLIIIAGLGYLIDSLALILFGSYSFELSVYTFIGELLLIIWLFIRGRNGFPS</sequence>
<accession>A0A1H9F9P5</accession>
<name>A0A1H9F9P5_9BACI</name>
<evidence type="ECO:0000313" key="2">
    <source>
        <dbReference type="EMBL" id="SEQ34018.1"/>
    </source>
</evidence>
<evidence type="ECO:0000256" key="1">
    <source>
        <dbReference type="SAM" id="Phobius"/>
    </source>
</evidence>
<proteinExistence type="predicted"/>
<dbReference type="AlphaFoldDB" id="A0A1H9F9P5"/>
<reference evidence="2 3" key="1">
    <citation type="submission" date="2016-10" db="EMBL/GenBank/DDBJ databases">
        <authorList>
            <person name="de Groot N.N."/>
        </authorList>
    </citation>
    <scope>NUCLEOTIDE SEQUENCE [LARGE SCALE GENOMIC DNA]</scope>
    <source>
        <strain evidence="2 3">DSM 21633</strain>
    </source>
</reference>
<dbReference type="RefSeq" id="WP_091773344.1">
    <property type="nucleotide sequence ID" value="NZ_FOES01000011.1"/>
</dbReference>
<keyword evidence="1" id="KW-1133">Transmembrane helix</keyword>
<feature type="transmembrane region" description="Helical" evidence="1">
    <location>
        <begin position="147"/>
        <end position="166"/>
    </location>
</feature>
<protein>
    <recommendedName>
        <fullName evidence="4">DUF4386 domain-containing protein</fullName>
    </recommendedName>
</protein>
<feature type="transmembrane region" description="Helical" evidence="1">
    <location>
        <begin position="178"/>
        <end position="197"/>
    </location>
</feature>
<dbReference type="Proteomes" id="UP000199427">
    <property type="component" value="Unassembled WGS sequence"/>
</dbReference>
<feature type="transmembrane region" description="Helical" evidence="1">
    <location>
        <begin position="89"/>
        <end position="109"/>
    </location>
</feature>
<dbReference type="EMBL" id="FOES01000011">
    <property type="protein sequence ID" value="SEQ34018.1"/>
    <property type="molecule type" value="Genomic_DNA"/>
</dbReference>
<keyword evidence="3" id="KW-1185">Reference proteome</keyword>
<organism evidence="2 3">
    <name type="scientific">Piscibacillus halophilus</name>
    <dbReference type="NCBI Taxonomy" id="571933"/>
    <lineage>
        <taxon>Bacteria</taxon>
        <taxon>Bacillati</taxon>
        <taxon>Bacillota</taxon>
        <taxon>Bacilli</taxon>
        <taxon>Bacillales</taxon>
        <taxon>Bacillaceae</taxon>
        <taxon>Piscibacillus</taxon>
    </lineage>
</organism>
<evidence type="ECO:0008006" key="4">
    <source>
        <dbReference type="Google" id="ProtNLM"/>
    </source>
</evidence>
<gene>
    <name evidence="2" type="ORF">SAMN05216362_11157</name>
</gene>
<feature type="transmembrane region" description="Helical" evidence="1">
    <location>
        <begin position="12"/>
        <end position="40"/>
    </location>
</feature>